<dbReference type="SUPFAM" id="SSF48508">
    <property type="entry name" value="Nuclear receptor ligand-binding domain"/>
    <property type="match status" value="1"/>
</dbReference>
<evidence type="ECO:0000256" key="7">
    <source>
        <dbReference type="ARBA" id="ARBA00023125"/>
    </source>
</evidence>
<dbReference type="InterPro" id="IPR001628">
    <property type="entry name" value="Znf_hrmn_rcpt"/>
</dbReference>
<accession>A0A8R1DJB7</accession>
<comment type="similarity">
    <text evidence="2 11">Belongs to the nuclear hormone receptor family.</text>
</comment>
<evidence type="ECO:0000259" key="14">
    <source>
        <dbReference type="PROSITE" id="PS51843"/>
    </source>
</evidence>
<dbReference type="AlphaFoldDB" id="A0A8R1DJB7"/>
<comment type="subcellular location">
    <subcellularLocation>
        <location evidence="1 11">Nucleus</location>
    </subcellularLocation>
</comment>
<dbReference type="SUPFAM" id="SSF57716">
    <property type="entry name" value="Glucocorticoid receptor-like (DNA-binding domain)"/>
    <property type="match status" value="1"/>
</dbReference>
<name>A0A8R1DJB7_CAEJA</name>
<dbReference type="Proteomes" id="UP000005237">
    <property type="component" value="Unassembled WGS sequence"/>
</dbReference>
<dbReference type="InterPro" id="IPR000536">
    <property type="entry name" value="Nucl_hrmn_rcpt_lig-bd"/>
</dbReference>
<evidence type="ECO:0000313" key="16">
    <source>
        <dbReference type="Proteomes" id="UP000005237"/>
    </source>
</evidence>
<dbReference type="Gene3D" id="1.10.565.10">
    <property type="entry name" value="Retinoid X Receptor"/>
    <property type="match status" value="1"/>
</dbReference>
<evidence type="ECO:0000256" key="1">
    <source>
        <dbReference type="ARBA" id="ARBA00004123"/>
    </source>
</evidence>
<evidence type="ECO:0000256" key="2">
    <source>
        <dbReference type="ARBA" id="ARBA00005993"/>
    </source>
</evidence>
<keyword evidence="3 11" id="KW-0479">Metal-binding</keyword>
<feature type="region of interest" description="Disordered" evidence="12">
    <location>
        <begin position="48"/>
        <end position="88"/>
    </location>
</feature>
<keyword evidence="8 11" id="KW-0804">Transcription</keyword>
<evidence type="ECO:0000259" key="13">
    <source>
        <dbReference type="PROSITE" id="PS51030"/>
    </source>
</evidence>
<dbReference type="InterPro" id="IPR049636">
    <property type="entry name" value="HNF4-like_DBD"/>
</dbReference>
<dbReference type="EnsemblMetazoa" id="CJA03696.1">
    <property type="protein sequence ID" value="CJA03696.1"/>
    <property type="gene ID" value="WBGene00122900"/>
</dbReference>
<dbReference type="CDD" id="cd06960">
    <property type="entry name" value="NR_DBD_HNF4A"/>
    <property type="match status" value="1"/>
</dbReference>
<dbReference type="SMART" id="SM00399">
    <property type="entry name" value="ZnF_C4"/>
    <property type="match status" value="1"/>
</dbReference>
<dbReference type="PANTHER" id="PTHR24083">
    <property type="entry name" value="NUCLEAR HORMONE RECEPTOR"/>
    <property type="match status" value="1"/>
</dbReference>
<dbReference type="GO" id="GO:0005634">
    <property type="term" value="C:nucleus"/>
    <property type="evidence" value="ECO:0007669"/>
    <property type="project" value="UniProtKB-SubCell"/>
</dbReference>
<feature type="domain" description="Nuclear receptor" evidence="13">
    <location>
        <begin position="99"/>
        <end position="178"/>
    </location>
</feature>
<feature type="compositionally biased region" description="Basic residues" evidence="12">
    <location>
        <begin position="75"/>
        <end position="88"/>
    </location>
</feature>
<dbReference type="SMART" id="SM00430">
    <property type="entry name" value="HOLI"/>
    <property type="match status" value="1"/>
</dbReference>
<evidence type="ECO:0008006" key="17">
    <source>
        <dbReference type="Google" id="ProtNLM"/>
    </source>
</evidence>
<evidence type="ECO:0000256" key="11">
    <source>
        <dbReference type="RuleBase" id="RU004334"/>
    </source>
</evidence>
<dbReference type="Pfam" id="PF00105">
    <property type="entry name" value="zf-C4"/>
    <property type="match status" value="1"/>
</dbReference>
<evidence type="ECO:0000256" key="9">
    <source>
        <dbReference type="ARBA" id="ARBA00023170"/>
    </source>
</evidence>
<keyword evidence="6 11" id="KW-0805">Transcription regulation</keyword>
<reference evidence="15" key="2">
    <citation type="submission" date="2022-06" db="UniProtKB">
        <authorList>
            <consortium name="EnsemblMetazoa"/>
        </authorList>
    </citation>
    <scope>IDENTIFICATION</scope>
    <source>
        <strain evidence="15">DF5081</strain>
    </source>
</reference>
<reference evidence="16" key="1">
    <citation type="submission" date="2010-08" db="EMBL/GenBank/DDBJ databases">
        <authorList>
            <consortium name="Caenorhabditis japonica Sequencing Consortium"/>
            <person name="Wilson R.K."/>
        </authorList>
    </citation>
    <scope>NUCLEOTIDE SEQUENCE [LARGE SCALE GENOMIC DNA]</scope>
    <source>
        <strain evidence="16">DF5081</strain>
    </source>
</reference>
<feature type="domain" description="NR LBD" evidence="14">
    <location>
        <begin position="244"/>
        <end position="476"/>
    </location>
</feature>
<dbReference type="PRINTS" id="PR00047">
    <property type="entry name" value="STROIDFINGER"/>
</dbReference>
<dbReference type="Gene3D" id="3.30.50.10">
    <property type="entry name" value="Erythroid Transcription Factor GATA-1, subunit A"/>
    <property type="match status" value="1"/>
</dbReference>
<keyword evidence="10 11" id="KW-0539">Nucleus</keyword>
<dbReference type="PROSITE" id="PS51843">
    <property type="entry name" value="NR_LBD"/>
    <property type="match status" value="1"/>
</dbReference>
<evidence type="ECO:0000256" key="10">
    <source>
        <dbReference type="ARBA" id="ARBA00023242"/>
    </source>
</evidence>
<organism evidence="15 16">
    <name type="scientific">Caenorhabditis japonica</name>
    <dbReference type="NCBI Taxonomy" id="281687"/>
    <lineage>
        <taxon>Eukaryota</taxon>
        <taxon>Metazoa</taxon>
        <taxon>Ecdysozoa</taxon>
        <taxon>Nematoda</taxon>
        <taxon>Chromadorea</taxon>
        <taxon>Rhabditida</taxon>
        <taxon>Rhabditina</taxon>
        <taxon>Rhabditomorpha</taxon>
        <taxon>Rhabditoidea</taxon>
        <taxon>Rhabditidae</taxon>
        <taxon>Peloderinae</taxon>
        <taxon>Caenorhabditis</taxon>
    </lineage>
</organism>
<dbReference type="PROSITE" id="PS51030">
    <property type="entry name" value="NUCLEAR_REC_DBD_2"/>
    <property type="match status" value="1"/>
</dbReference>
<dbReference type="GO" id="GO:0042594">
    <property type="term" value="P:response to starvation"/>
    <property type="evidence" value="ECO:0007669"/>
    <property type="project" value="UniProtKB-ARBA"/>
</dbReference>
<dbReference type="Pfam" id="PF00104">
    <property type="entry name" value="Hormone_recep"/>
    <property type="match status" value="1"/>
</dbReference>
<keyword evidence="7 11" id="KW-0238">DNA-binding</keyword>
<keyword evidence="4 11" id="KW-0863">Zinc-finger</keyword>
<dbReference type="GO" id="GO:0003700">
    <property type="term" value="F:DNA-binding transcription factor activity"/>
    <property type="evidence" value="ECO:0007669"/>
    <property type="project" value="InterPro"/>
</dbReference>
<evidence type="ECO:0000256" key="8">
    <source>
        <dbReference type="ARBA" id="ARBA00023163"/>
    </source>
</evidence>
<sequence length="485" mass="55721">MGFDCKLCAVHTIHIIYEETKRHETKKKAECRLDCFCQLINKTLSISDMASPSSRDSPESVDLPEPVEEPEPLKSKPKPKRQRDRKSKVYKTLAKNQCPSVCRICRNPAIGYHYEVPSCNGCKTFFRRTIISGKKFRCVKVSNCLDTEEVIDTSKRVCQACRFEKCVQAGMNPMAIQAEVKTDEGEELRKQIAKKRETFDCRPKFFNFEDKMNQVIRNLVMIDSKLEGVHMNGMPMGFKDGRDLRTILASKIIYSNSEVPEMSYTPVKLSKHTGLPKRRCRNFVHSSCLATIEFSKTFDFSTAIRLESKVLLLKHATLMCVNLTNAFTTFRKLRSDRLLYPDGSVYGPPPRKRGPLIEKQRSFLQNTLIAFMTNDVDRTEYLLLKAIVMCNPAVTGLPSDDQKHIQLEREVYAQCLLRYCLQQHGCLNGPARFTALISIFHVIENQQKEQKDYYVYVKAIHTQKHKDPVVLAKKCTSLLYDQVLD</sequence>
<proteinExistence type="inferred from homology"/>
<evidence type="ECO:0000256" key="4">
    <source>
        <dbReference type="ARBA" id="ARBA00022771"/>
    </source>
</evidence>
<keyword evidence="16" id="KW-1185">Reference proteome</keyword>
<dbReference type="PROSITE" id="PS00031">
    <property type="entry name" value="NUCLEAR_REC_DBD_1"/>
    <property type="match status" value="1"/>
</dbReference>
<protein>
    <recommendedName>
        <fullName evidence="17">Nuclear receptor domain-containing protein</fullName>
    </recommendedName>
</protein>
<dbReference type="GO" id="GO:0008270">
    <property type="term" value="F:zinc ion binding"/>
    <property type="evidence" value="ECO:0007669"/>
    <property type="project" value="UniProtKB-KW"/>
</dbReference>
<evidence type="ECO:0000256" key="3">
    <source>
        <dbReference type="ARBA" id="ARBA00022723"/>
    </source>
</evidence>
<keyword evidence="5 11" id="KW-0862">Zinc</keyword>
<dbReference type="GO" id="GO:0000978">
    <property type="term" value="F:RNA polymerase II cis-regulatory region sequence-specific DNA binding"/>
    <property type="evidence" value="ECO:0007669"/>
    <property type="project" value="InterPro"/>
</dbReference>
<evidence type="ECO:0000256" key="12">
    <source>
        <dbReference type="SAM" id="MobiDB-lite"/>
    </source>
</evidence>
<evidence type="ECO:0000256" key="5">
    <source>
        <dbReference type="ARBA" id="ARBA00022833"/>
    </source>
</evidence>
<dbReference type="FunFam" id="3.30.50.10:FF:000050">
    <property type="entry name" value="Nuclear Hormone Receptor family"/>
    <property type="match status" value="1"/>
</dbReference>
<evidence type="ECO:0000256" key="6">
    <source>
        <dbReference type="ARBA" id="ARBA00023015"/>
    </source>
</evidence>
<dbReference type="InterPro" id="IPR013088">
    <property type="entry name" value="Znf_NHR/GATA"/>
</dbReference>
<evidence type="ECO:0000313" key="15">
    <source>
        <dbReference type="EnsemblMetazoa" id="CJA03696.1"/>
    </source>
</evidence>
<dbReference type="InterPro" id="IPR035500">
    <property type="entry name" value="NHR-like_dom_sf"/>
</dbReference>
<keyword evidence="9 11" id="KW-0675">Receptor</keyword>
<dbReference type="InterPro" id="IPR050274">
    <property type="entry name" value="Nuclear_hormone_rcpt_NR2"/>
</dbReference>